<accession>A0A183UIG6</accession>
<protein>
    <submittedName>
        <fullName evidence="3">PH domain-containing protein</fullName>
    </submittedName>
</protein>
<dbReference type="WBParaSite" id="TCNE_0000828601-mRNA-1">
    <property type="protein sequence ID" value="TCNE_0000828601-mRNA-1"/>
    <property type="gene ID" value="TCNE_0000828601"/>
</dbReference>
<evidence type="ECO:0000313" key="2">
    <source>
        <dbReference type="Proteomes" id="UP000050794"/>
    </source>
</evidence>
<reference evidence="1 2" key="2">
    <citation type="submission" date="2018-11" db="EMBL/GenBank/DDBJ databases">
        <authorList>
            <consortium name="Pathogen Informatics"/>
        </authorList>
    </citation>
    <scope>NUCLEOTIDE SEQUENCE [LARGE SCALE GENOMIC DNA]</scope>
</reference>
<organism evidence="2 3">
    <name type="scientific">Toxocara canis</name>
    <name type="common">Canine roundworm</name>
    <dbReference type="NCBI Taxonomy" id="6265"/>
    <lineage>
        <taxon>Eukaryota</taxon>
        <taxon>Metazoa</taxon>
        <taxon>Ecdysozoa</taxon>
        <taxon>Nematoda</taxon>
        <taxon>Chromadorea</taxon>
        <taxon>Rhabditida</taxon>
        <taxon>Spirurina</taxon>
        <taxon>Ascaridomorpha</taxon>
        <taxon>Ascaridoidea</taxon>
        <taxon>Toxocaridae</taxon>
        <taxon>Toxocara</taxon>
    </lineage>
</organism>
<evidence type="ECO:0000313" key="1">
    <source>
        <dbReference type="EMBL" id="VDM39607.1"/>
    </source>
</evidence>
<sequence>MQALQRLEMAMSDRRRCQISLNESSSEVDADSMKSTNSEIQCDYHGSFCIRVSNERKYYWQECFAMFTRGALSFYRDQNDKEPFRCIRAVDLCHVRHATAADIRSAPEEELCRIFQVFYSVDDSLSAQSLDSDSRSSLSSSREDNRSDRTLWNHHDLVELTYRMRTECELCVKPLWSLLRPPLAYECKHAVDAAEVLIMAPTADICERWVQLLKKFSDCRRSRSRQGAAMTQSCGSLGITSQIDKTCSSGPTSK</sequence>
<proteinExistence type="predicted"/>
<dbReference type="Gene3D" id="3.30.60.20">
    <property type="match status" value="1"/>
</dbReference>
<dbReference type="AlphaFoldDB" id="A0A183UIG6"/>
<dbReference type="InterPro" id="IPR011993">
    <property type="entry name" value="PH-like_dom_sf"/>
</dbReference>
<name>A0A183UIG6_TOXCA</name>
<gene>
    <name evidence="1" type="ORF">TCNE_LOCUS8286</name>
</gene>
<reference evidence="3" key="1">
    <citation type="submission" date="2016-06" db="UniProtKB">
        <authorList>
            <consortium name="WormBaseParasite"/>
        </authorList>
    </citation>
    <scope>IDENTIFICATION</scope>
</reference>
<keyword evidence="2" id="KW-1185">Reference proteome</keyword>
<dbReference type="SUPFAM" id="SSF50729">
    <property type="entry name" value="PH domain-like"/>
    <property type="match status" value="1"/>
</dbReference>
<evidence type="ECO:0000313" key="3">
    <source>
        <dbReference type="WBParaSite" id="TCNE_0000828601-mRNA-1"/>
    </source>
</evidence>
<dbReference type="Gene3D" id="2.30.29.30">
    <property type="entry name" value="Pleckstrin-homology domain (PH domain)/Phosphotyrosine-binding domain (PTB)"/>
    <property type="match status" value="1"/>
</dbReference>
<dbReference type="EMBL" id="UYWY01019867">
    <property type="protein sequence ID" value="VDM39607.1"/>
    <property type="molecule type" value="Genomic_DNA"/>
</dbReference>
<dbReference type="Proteomes" id="UP000050794">
    <property type="component" value="Unassembled WGS sequence"/>
</dbReference>